<gene>
    <name evidence="2" type="ORF">H7U12_17760</name>
</gene>
<keyword evidence="1" id="KW-1133">Transmembrane helix</keyword>
<protein>
    <submittedName>
        <fullName evidence="2">Uncharacterized protein</fullName>
    </submittedName>
</protein>
<evidence type="ECO:0000256" key="1">
    <source>
        <dbReference type="SAM" id="Phobius"/>
    </source>
</evidence>
<evidence type="ECO:0000313" key="2">
    <source>
        <dbReference type="EMBL" id="MBC3541545.1"/>
    </source>
</evidence>
<dbReference type="Proteomes" id="UP000659698">
    <property type="component" value="Unassembled WGS sequence"/>
</dbReference>
<feature type="transmembrane region" description="Helical" evidence="1">
    <location>
        <begin position="65"/>
        <end position="86"/>
    </location>
</feature>
<reference evidence="2 3" key="1">
    <citation type="journal article" date="2019" name="Int. J. Syst. Evol. Microbiol.">
        <title>Rufibacter sediminis sp. nov., isolated from freshwater lake sediment.</title>
        <authorList>
            <person name="Qu J.H."/>
            <person name="Zhang L.J."/>
            <person name="Fu Y.H."/>
            <person name="Li H.F."/>
        </authorList>
    </citation>
    <scope>NUCLEOTIDE SEQUENCE [LARGE SCALE GENOMIC DNA]</scope>
    <source>
        <strain evidence="2 3">H-1</strain>
    </source>
</reference>
<organism evidence="2 3">
    <name type="scientific">Rufibacter sediminis</name>
    <dbReference type="NCBI Taxonomy" id="2762756"/>
    <lineage>
        <taxon>Bacteria</taxon>
        <taxon>Pseudomonadati</taxon>
        <taxon>Bacteroidota</taxon>
        <taxon>Cytophagia</taxon>
        <taxon>Cytophagales</taxon>
        <taxon>Hymenobacteraceae</taxon>
        <taxon>Rufibacter</taxon>
    </lineage>
</organism>
<keyword evidence="1" id="KW-0812">Transmembrane</keyword>
<name>A0ABR6VX72_9BACT</name>
<accession>A0ABR6VX72</accession>
<feature type="transmembrane region" description="Helical" evidence="1">
    <location>
        <begin position="92"/>
        <end position="115"/>
    </location>
</feature>
<feature type="non-terminal residue" evidence="2">
    <location>
        <position position="1"/>
    </location>
</feature>
<keyword evidence="1" id="KW-0472">Membrane</keyword>
<proteinExistence type="predicted"/>
<sequence length="189" mass="21039">TADTLRFSWTNITVCPLFLSSHSLKELPTGLSPVTGGTLSASVSLPSGRGCKGRDFLRFRKPEQLFFLFFLFPTLSAELVFLGFSLEAGAKVRTFFLSATLSKNFFFLILSAQLTKKRFRSQARRLSVEAGCKGKKNFSLRKQSAKLFSFPSAPGRCVGTLSGRECKGKKNFRTRKGQGKTFSLTFRLH</sequence>
<keyword evidence="3" id="KW-1185">Reference proteome</keyword>
<comment type="caution">
    <text evidence="2">The sequence shown here is derived from an EMBL/GenBank/DDBJ whole genome shotgun (WGS) entry which is preliminary data.</text>
</comment>
<dbReference type="RefSeq" id="WP_186640497.1">
    <property type="nucleotide sequence ID" value="NZ_JACOAF010000041.1"/>
</dbReference>
<dbReference type="EMBL" id="JACOAF010000041">
    <property type="protein sequence ID" value="MBC3541545.1"/>
    <property type="molecule type" value="Genomic_DNA"/>
</dbReference>
<evidence type="ECO:0000313" key="3">
    <source>
        <dbReference type="Proteomes" id="UP000659698"/>
    </source>
</evidence>